<keyword evidence="2" id="KW-1185">Reference proteome</keyword>
<dbReference type="GO" id="GO:0005656">
    <property type="term" value="C:nuclear pre-replicative complex"/>
    <property type="evidence" value="ECO:0007669"/>
    <property type="project" value="TreeGrafter"/>
</dbReference>
<organism evidence="1 2">
    <name type="scientific">Austropuccinia psidii MF-1</name>
    <dbReference type="NCBI Taxonomy" id="1389203"/>
    <lineage>
        <taxon>Eukaryota</taxon>
        <taxon>Fungi</taxon>
        <taxon>Dikarya</taxon>
        <taxon>Basidiomycota</taxon>
        <taxon>Pucciniomycotina</taxon>
        <taxon>Pucciniomycetes</taxon>
        <taxon>Pucciniales</taxon>
        <taxon>Sphaerophragmiaceae</taxon>
        <taxon>Austropuccinia</taxon>
    </lineage>
</organism>
<evidence type="ECO:0000313" key="1">
    <source>
        <dbReference type="EMBL" id="MBW0575000.1"/>
    </source>
</evidence>
<dbReference type="GO" id="GO:0031261">
    <property type="term" value="C:DNA replication preinitiation complex"/>
    <property type="evidence" value="ECO:0007669"/>
    <property type="project" value="TreeGrafter"/>
</dbReference>
<dbReference type="EMBL" id="AVOT02095385">
    <property type="protein sequence ID" value="MBW0575000.1"/>
    <property type="molecule type" value="Genomic_DNA"/>
</dbReference>
<evidence type="ECO:0000313" key="2">
    <source>
        <dbReference type="Proteomes" id="UP000765509"/>
    </source>
</evidence>
<accession>A0A9Q3PVR9</accession>
<name>A0A9Q3PVR9_9BASI</name>
<dbReference type="InterPro" id="IPR020795">
    <property type="entry name" value="ORC3"/>
</dbReference>
<dbReference type="AlphaFoldDB" id="A0A9Q3PVR9"/>
<dbReference type="PANTHER" id="PTHR12748">
    <property type="entry name" value="ORIGIN RECOGNITION COMPLEX SUBUNIT 3"/>
    <property type="match status" value="1"/>
</dbReference>
<dbReference type="GO" id="GO:0003688">
    <property type="term" value="F:DNA replication origin binding"/>
    <property type="evidence" value="ECO:0007669"/>
    <property type="project" value="TreeGrafter"/>
</dbReference>
<dbReference type="OrthoDB" id="10265211at2759"/>
<gene>
    <name evidence="1" type="ORF">O181_114715</name>
</gene>
<protein>
    <submittedName>
        <fullName evidence="1">Uncharacterized protein</fullName>
    </submittedName>
</protein>
<dbReference type="GO" id="GO:0005664">
    <property type="term" value="C:nuclear origin of replication recognition complex"/>
    <property type="evidence" value="ECO:0007669"/>
    <property type="project" value="InterPro"/>
</dbReference>
<reference evidence="1" key="1">
    <citation type="submission" date="2021-03" db="EMBL/GenBank/DDBJ databases">
        <title>Draft genome sequence of rust myrtle Austropuccinia psidii MF-1, a brazilian biotype.</title>
        <authorList>
            <person name="Quecine M.C."/>
            <person name="Pachon D.M.R."/>
            <person name="Bonatelli M.L."/>
            <person name="Correr F.H."/>
            <person name="Franceschini L.M."/>
            <person name="Leite T.F."/>
            <person name="Margarido G.R.A."/>
            <person name="Almeida C.A."/>
            <person name="Ferrarezi J.A."/>
            <person name="Labate C.A."/>
        </authorList>
    </citation>
    <scope>NUCLEOTIDE SEQUENCE</scope>
    <source>
        <strain evidence="1">MF-1</strain>
    </source>
</reference>
<dbReference type="GO" id="GO:0006270">
    <property type="term" value="P:DNA replication initiation"/>
    <property type="evidence" value="ECO:0007669"/>
    <property type="project" value="TreeGrafter"/>
</dbReference>
<sequence length="359" mass="42202">IALDPDQPFDLSSGVIRSLMDGYDRLNKSIDNLISKIQFIHLAYFHTNPLCEFFFDNQQTDNLDLGKIKDVEFVVQHLRLTPSWQNSQKAQLIKSENEVLEILIESYRNRRKTRQMTLLALDLLKKISQLWPEKERTAEWVLYNIYRSELVNYAQEFCKLIKHSNDEMVMKVLVQLEDSLEWLEPTRKKLSELMANEELRRTAGRTHLANTHEPLMAGIKLCAADREFGELVDDLNKSLSDFFNEHLGPRTQLELHEAWTFDDKILLNEVFHPLYMDRIKNDFQNTRQDLEEMYGLYLETNGKLINLMDWFGAFRVVGKKRMNESEGERNFIRCIGDLGMVGVLAGCKRKKEHVTRNLW</sequence>
<dbReference type="PANTHER" id="PTHR12748:SF0">
    <property type="entry name" value="ORIGIN RECOGNITION COMPLEX SUBUNIT 3"/>
    <property type="match status" value="1"/>
</dbReference>
<dbReference type="Proteomes" id="UP000765509">
    <property type="component" value="Unassembled WGS sequence"/>
</dbReference>
<feature type="non-terminal residue" evidence="1">
    <location>
        <position position="1"/>
    </location>
</feature>
<comment type="caution">
    <text evidence="1">The sequence shown here is derived from an EMBL/GenBank/DDBJ whole genome shotgun (WGS) entry which is preliminary data.</text>
</comment>
<proteinExistence type="predicted"/>